<proteinExistence type="predicted"/>
<dbReference type="GO" id="GO:0008270">
    <property type="term" value="F:zinc ion binding"/>
    <property type="evidence" value="ECO:0007669"/>
    <property type="project" value="InterPro"/>
</dbReference>
<keyword evidence="2" id="KW-0862">Zinc</keyword>
<accession>A0AAW9PZQ9</accession>
<dbReference type="InterPro" id="IPR002125">
    <property type="entry name" value="CMP_dCMP_dom"/>
</dbReference>
<keyword evidence="1" id="KW-0479">Metal-binding</keyword>
<dbReference type="SUPFAM" id="SSF53927">
    <property type="entry name" value="Cytidine deaminase-like"/>
    <property type="match status" value="1"/>
</dbReference>
<organism evidence="4 5">
    <name type="scientific">Aquincola agrisoli</name>
    <dbReference type="NCBI Taxonomy" id="3119538"/>
    <lineage>
        <taxon>Bacteria</taxon>
        <taxon>Pseudomonadati</taxon>
        <taxon>Pseudomonadota</taxon>
        <taxon>Betaproteobacteria</taxon>
        <taxon>Burkholderiales</taxon>
        <taxon>Sphaerotilaceae</taxon>
        <taxon>Aquincola</taxon>
    </lineage>
</organism>
<gene>
    <name evidence="4" type="ORF">V4F39_01720</name>
</gene>
<dbReference type="GO" id="GO:0016787">
    <property type="term" value="F:hydrolase activity"/>
    <property type="evidence" value="ECO:0007669"/>
    <property type="project" value="InterPro"/>
</dbReference>
<evidence type="ECO:0000313" key="5">
    <source>
        <dbReference type="Proteomes" id="UP001336250"/>
    </source>
</evidence>
<dbReference type="InterPro" id="IPR016192">
    <property type="entry name" value="APOBEC/CMP_deaminase_Zn-bd"/>
</dbReference>
<dbReference type="Gene3D" id="3.40.140.10">
    <property type="entry name" value="Cytidine Deaminase, domain 2"/>
    <property type="match status" value="1"/>
</dbReference>
<comment type="caution">
    <text evidence="4">The sequence shown here is derived from an EMBL/GenBank/DDBJ whole genome shotgun (WGS) entry which is preliminary data.</text>
</comment>
<name>A0AAW9PZQ9_9BURK</name>
<dbReference type="AlphaFoldDB" id="A0AAW9PZQ9"/>
<dbReference type="RefSeq" id="WP_332287505.1">
    <property type="nucleotide sequence ID" value="NZ_JAZIBG010000008.1"/>
</dbReference>
<evidence type="ECO:0000259" key="3">
    <source>
        <dbReference type="Pfam" id="PF00383"/>
    </source>
</evidence>
<evidence type="ECO:0000256" key="1">
    <source>
        <dbReference type="ARBA" id="ARBA00022723"/>
    </source>
</evidence>
<protein>
    <recommendedName>
        <fullName evidence="3">CMP/dCMP-type deaminase domain-containing protein</fullName>
    </recommendedName>
</protein>
<dbReference type="Proteomes" id="UP001336250">
    <property type="component" value="Unassembled WGS sequence"/>
</dbReference>
<sequence length="374" mass="39046">MTKLAEFMQGDFGTDNVAGYLSGGKTNRRFNYFRSSSAALPAFVNALEAAGRAKVYTNLDPAPWPKHIVQNIKGKASLQLHEGDGALEVTPAEQAVRKWPSRVISTSGAAPVGGGGLHAAARGLMTSATLAAEGSRERGLQRALRYYMLATYALVDISGEESFKGLNNYIGAMLVGDDGAILAAGINTGSYRHAEVSMLLSYFRSHPTATALPAKSVVFSTLTPCKQCTAYLTAVKASDTVIYFGQKDTGKDGRAGEKIGKQLSEKTSAPHGRSKTALTGTVPDEGGLGVVATGTASGIHKVAIDQGLTSCMGSGSIAGQIGEAGDSREILRSTSDALIHKTVKDRSGSDAEAQLKQAVLTYVTGWLGRVTLAA</sequence>
<dbReference type="InterPro" id="IPR016193">
    <property type="entry name" value="Cytidine_deaminase-like"/>
</dbReference>
<dbReference type="Pfam" id="PF00383">
    <property type="entry name" value="dCMP_cyt_deam_1"/>
    <property type="match status" value="1"/>
</dbReference>
<dbReference type="EMBL" id="JAZIBG010000008">
    <property type="protein sequence ID" value="MEF7612609.1"/>
    <property type="molecule type" value="Genomic_DNA"/>
</dbReference>
<feature type="domain" description="CMP/dCMP-type deaminase" evidence="3">
    <location>
        <begin position="164"/>
        <end position="242"/>
    </location>
</feature>
<evidence type="ECO:0000256" key="2">
    <source>
        <dbReference type="ARBA" id="ARBA00022833"/>
    </source>
</evidence>
<dbReference type="PROSITE" id="PS00903">
    <property type="entry name" value="CYT_DCMP_DEAMINASES_1"/>
    <property type="match status" value="1"/>
</dbReference>
<reference evidence="4 5" key="1">
    <citation type="submission" date="2024-02" db="EMBL/GenBank/DDBJ databases">
        <title>Genome sequence of Aquincola sp. MAHUQ-54.</title>
        <authorList>
            <person name="Huq M.A."/>
        </authorList>
    </citation>
    <scope>NUCLEOTIDE SEQUENCE [LARGE SCALE GENOMIC DNA]</scope>
    <source>
        <strain evidence="4 5">MAHUQ-54</strain>
    </source>
</reference>
<keyword evidence="5" id="KW-1185">Reference proteome</keyword>
<evidence type="ECO:0000313" key="4">
    <source>
        <dbReference type="EMBL" id="MEF7612609.1"/>
    </source>
</evidence>